<keyword evidence="3" id="KW-1185">Reference proteome</keyword>
<evidence type="ECO:0000313" key="3">
    <source>
        <dbReference type="Proteomes" id="UP001497623"/>
    </source>
</evidence>
<evidence type="ECO:0000256" key="1">
    <source>
        <dbReference type="SAM" id="SignalP"/>
    </source>
</evidence>
<feature type="signal peptide" evidence="1">
    <location>
        <begin position="1"/>
        <end position="15"/>
    </location>
</feature>
<evidence type="ECO:0000313" key="2">
    <source>
        <dbReference type="EMBL" id="CAL4073728.1"/>
    </source>
</evidence>
<dbReference type="PROSITE" id="PS51257">
    <property type="entry name" value="PROKAR_LIPOPROTEIN"/>
    <property type="match status" value="1"/>
</dbReference>
<accession>A0AAV2Q6N8</accession>
<keyword evidence="1" id="KW-0732">Signal</keyword>
<dbReference type="AlphaFoldDB" id="A0AAV2Q6N8"/>
<feature type="chain" id="PRO_5043517074" evidence="1">
    <location>
        <begin position="16"/>
        <end position="308"/>
    </location>
</feature>
<reference evidence="2 3" key="1">
    <citation type="submission" date="2024-05" db="EMBL/GenBank/DDBJ databases">
        <authorList>
            <person name="Wallberg A."/>
        </authorList>
    </citation>
    <scope>NUCLEOTIDE SEQUENCE [LARGE SCALE GENOMIC DNA]</scope>
</reference>
<comment type="caution">
    <text evidence="2">The sequence shown here is derived from an EMBL/GenBank/DDBJ whole genome shotgun (WGS) entry which is preliminary data.</text>
</comment>
<sequence length="308" mass="32323">MRLLICLLLVGVVSCTSMLKDLPPNADIKYMYKNSKLVGIKIDYKDNLQPVVKSAAKKVGASKTFYKIDDGELEQLNPTHVKYNTLPKTSAAPIIKSAPIPAAPKPVTKTAGSSKTFFKVDDGELERVNPTHVRYSTLPESPAAPVFKSAPVPIAPAPVASAPAPVAAAEPLIIAGPQVVLRQAPAPTARSVIIRGPQVIYKRGPAPVSAPTLAPVPVAKSAPAAPAPAPSPLIKSFYKKDDGELEKINPTHVSYSFVKSAPAAVAIPVVAPAPVPVAAPAPVVYWAPTPVVKATPLVEESVEEEDDD</sequence>
<organism evidence="2 3">
    <name type="scientific">Meganyctiphanes norvegica</name>
    <name type="common">Northern krill</name>
    <name type="synonym">Thysanopoda norvegica</name>
    <dbReference type="NCBI Taxonomy" id="48144"/>
    <lineage>
        <taxon>Eukaryota</taxon>
        <taxon>Metazoa</taxon>
        <taxon>Ecdysozoa</taxon>
        <taxon>Arthropoda</taxon>
        <taxon>Crustacea</taxon>
        <taxon>Multicrustacea</taxon>
        <taxon>Malacostraca</taxon>
        <taxon>Eumalacostraca</taxon>
        <taxon>Eucarida</taxon>
        <taxon>Euphausiacea</taxon>
        <taxon>Euphausiidae</taxon>
        <taxon>Meganyctiphanes</taxon>
    </lineage>
</organism>
<protein>
    <submittedName>
        <fullName evidence="2">Uncharacterized protein</fullName>
    </submittedName>
</protein>
<proteinExistence type="predicted"/>
<dbReference type="Proteomes" id="UP001497623">
    <property type="component" value="Unassembled WGS sequence"/>
</dbReference>
<name>A0AAV2Q6N8_MEGNR</name>
<gene>
    <name evidence="2" type="ORF">MNOR_LOCUS9215</name>
</gene>
<dbReference type="EMBL" id="CAXKWB010004414">
    <property type="protein sequence ID" value="CAL4073728.1"/>
    <property type="molecule type" value="Genomic_DNA"/>
</dbReference>